<dbReference type="InterPro" id="IPR017452">
    <property type="entry name" value="GPCR_Rhodpsn_7TM"/>
</dbReference>
<dbReference type="GO" id="GO:0004930">
    <property type="term" value="F:G protein-coupled receptor activity"/>
    <property type="evidence" value="ECO:0007669"/>
    <property type="project" value="UniProtKB-KW"/>
</dbReference>
<dbReference type="PRINTS" id="PR00237">
    <property type="entry name" value="GPCRRHODOPSN"/>
</dbReference>
<feature type="transmembrane region" description="Helical" evidence="10">
    <location>
        <begin position="51"/>
        <end position="77"/>
    </location>
</feature>
<sequence>MKLLTCCIFVLLVYSPCSSPLQLSEEVAMENQTTPTEFILSGFSKLRGSRFLLLGVISIIYIFTLLGNMLILLLSLVDPCLRTPMYLFLRNLSLLDIFQTTTTIPQMLQHLLSGRSSISYGSCMAQLYFFLLFVGAEGILLATMAYDRYVAICNPLLYTVLMSTKLCSTLVAASWLTGSFNAAVHTVLTIRLSFCGVNRLRYFYCDIPPLLALSCGDVSLNVIVTVVSSLFLGWGPSLCIILSYVHIVFRILKMQSSQGRRKAFSTCASHLTVVLLYYGSCIVTYIRPISSYSLDKDRLISLLYSLVTPMLNPIIYTLRNKDVKEALSKLIRRLGIFEMTTGILCPFWEDEAVTEAK</sequence>
<name>A0A8C4WI15_9SAUR</name>
<dbReference type="InterPro" id="IPR000276">
    <property type="entry name" value="GPCR_Rhodpsn"/>
</dbReference>
<evidence type="ECO:0000259" key="12">
    <source>
        <dbReference type="PROSITE" id="PS50262"/>
    </source>
</evidence>
<keyword evidence="6 10" id="KW-1133">Transmembrane helix</keyword>
<feature type="transmembrane region" description="Helical" evidence="10">
    <location>
        <begin position="127"/>
        <end position="146"/>
    </location>
</feature>
<dbReference type="CDD" id="cd15231">
    <property type="entry name" value="7tmA_OR5V1-like"/>
    <property type="match status" value="1"/>
</dbReference>
<dbReference type="FunFam" id="1.20.1070.10:FF:000001">
    <property type="entry name" value="Olfactory receptor"/>
    <property type="match status" value="1"/>
</dbReference>
<evidence type="ECO:0000256" key="3">
    <source>
        <dbReference type="ARBA" id="ARBA00022606"/>
    </source>
</evidence>
<dbReference type="InterPro" id="IPR000725">
    <property type="entry name" value="Olfact_rcpt"/>
</dbReference>
<dbReference type="GO" id="GO:0005886">
    <property type="term" value="C:plasma membrane"/>
    <property type="evidence" value="ECO:0007669"/>
    <property type="project" value="UniProtKB-SubCell"/>
</dbReference>
<comment type="subcellular location">
    <subcellularLocation>
        <location evidence="1 10">Cell membrane</location>
        <topology evidence="1 10">Multi-pass membrane protein</topology>
    </subcellularLocation>
</comment>
<reference evidence="13" key="3">
    <citation type="submission" date="2025-09" db="UniProtKB">
        <authorList>
            <consortium name="Ensembl"/>
        </authorList>
    </citation>
    <scope>IDENTIFICATION</scope>
</reference>
<evidence type="ECO:0000313" key="13">
    <source>
        <dbReference type="Ensembl" id="ENSGEVP00005017697.1"/>
    </source>
</evidence>
<feature type="transmembrane region" description="Helical" evidence="10">
    <location>
        <begin position="230"/>
        <end position="252"/>
    </location>
</feature>
<evidence type="ECO:0000256" key="6">
    <source>
        <dbReference type="ARBA" id="ARBA00022989"/>
    </source>
</evidence>
<dbReference type="Gene3D" id="1.20.1070.10">
    <property type="entry name" value="Rhodopsin 7-helix transmembrane proteins"/>
    <property type="match status" value="1"/>
</dbReference>
<evidence type="ECO:0000256" key="4">
    <source>
        <dbReference type="ARBA" id="ARBA00022692"/>
    </source>
</evidence>
<dbReference type="PANTHER" id="PTHR26453">
    <property type="entry name" value="OLFACTORY RECEPTOR"/>
    <property type="match status" value="1"/>
</dbReference>
<feature type="transmembrane region" description="Helical" evidence="10">
    <location>
        <begin position="264"/>
        <end position="286"/>
    </location>
</feature>
<protein>
    <recommendedName>
        <fullName evidence="10">Olfactory receptor</fullName>
    </recommendedName>
</protein>
<evidence type="ECO:0000256" key="9">
    <source>
        <dbReference type="RuleBase" id="RU000688"/>
    </source>
</evidence>
<keyword evidence="4 9" id="KW-0812">Transmembrane</keyword>
<feature type="signal peptide" evidence="11">
    <location>
        <begin position="1"/>
        <end position="20"/>
    </location>
</feature>
<keyword evidence="5 10" id="KW-0552">Olfaction</keyword>
<accession>A0A8C4WI15</accession>
<keyword evidence="8 9" id="KW-0807">Transducer</keyword>
<dbReference type="SUPFAM" id="SSF81321">
    <property type="entry name" value="Family A G protein-coupled receptor-like"/>
    <property type="match status" value="1"/>
</dbReference>
<keyword evidence="11" id="KW-0732">Signal</keyword>
<reference evidence="13" key="1">
    <citation type="submission" date="2019-06" db="EMBL/GenBank/DDBJ databases">
        <title>G10K-VGP Goodes thornscrub tortoise genome, primary haplotype.</title>
        <authorList>
            <person name="Murphy B."/>
            <person name="Edwards T."/>
            <person name="Rhie A."/>
            <person name="Koren S."/>
            <person name="Phillippy A."/>
            <person name="Fedrigo O."/>
            <person name="Haase B."/>
            <person name="Mountcastle J."/>
            <person name="Lewin H."/>
            <person name="Damas J."/>
            <person name="Howe K."/>
            <person name="Formenti G."/>
            <person name="Myers G."/>
            <person name="Durbin R."/>
            <person name="Jarvis E.D."/>
        </authorList>
    </citation>
    <scope>NUCLEOTIDE SEQUENCE [LARGE SCALE GENOMIC DNA]</scope>
</reference>
<feature type="transmembrane region" description="Helical" evidence="10">
    <location>
        <begin position="166"/>
        <end position="190"/>
    </location>
</feature>
<reference evidence="13" key="2">
    <citation type="submission" date="2025-08" db="UniProtKB">
        <authorList>
            <consortium name="Ensembl"/>
        </authorList>
    </citation>
    <scope>IDENTIFICATION</scope>
</reference>
<comment type="similarity">
    <text evidence="9">Belongs to the G-protein coupled receptor 1 family.</text>
</comment>
<evidence type="ECO:0000256" key="8">
    <source>
        <dbReference type="ARBA" id="ARBA00023224"/>
    </source>
</evidence>
<dbReference type="PRINTS" id="PR00245">
    <property type="entry name" value="OLFACTORYR"/>
</dbReference>
<dbReference type="GO" id="GO:0004984">
    <property type="term" value="F:olfactory receptor activity"/>
    <property type="evidence" value="ECO:0007669"/>
    <property type="project" value="InterPro"/>
</dbReference>
<keyword evidence="7 10" id="KW-0472">Membrane</keyword>
<organism evidence="13 14">
    <name type="scientific">Gopherus evgoodei</name>
    <name type="common">Goodes thornscrub tortoise</name>
    <dbReference type="NCBI Taxonomy" id="1825980"/>
    <lineage>
        <taxon>Eukaryota</taxon>
        <taxon>Metazoa</taxon>
        <taxon>Chordata</taxon>
        <taxon>Craniata</taxon>
        <taxon>Vertebrata</taxon>
        <taxon>Euteleostomi</taxon>
        <taxon>Archelosauria</taxon>
        <taxon>Testudinata</taxon>
        <taxon>Testudines</taxon>
        <taxon>Cryptodira</taxon>
        <taxon>Durocryptodira</taxon>
        <taxon>Testudinoidea</taxon>
        <taxon>Testudinidae</taxon>
        <taxon>Gopherus</taxon>
    </lineage>
</organism>
<feature type="chain" id="PRO_5034702964" description="Olfactory receptor" evidence="11">
    <location>
        <begin position="21"/>
        <end position="357"/>
    </location>
</feature>
<dbReference type="GeneTree" id="ENSGT01140000282520"/>
<feature type="transmembrane region" description="Helical" evidence="10">
    <location>
        <begin position="298"/>
        <end position="318"/>
    </location>
</feature>
<evidence type="ECO:0000256" key="10">
    <source>
        <dbReference type="RuleBase" id="RU363047"/>
    </source>
</evidence>
<keyword evidence="9" id="KW-0675">Receptor</keyword>
<evidence type="ECO:0000256" key="7">
    <source>
        <dbReference type="ARBA" id="ARBA00023136"/>
    </source>
</evidence>
<evidence type="ECO:0000256" key="11">
    <source>
        <dbReference type="SAM" id="SignalP"/>
    </source>
</evidence>
<evidence type="ECO:0000256" key="1">
    <source>
        <dbReference type="ARBA" id="ARBA00004651"/>
    </source>
</evidence>
<keyword evidence="9" id="KW-0297">G-protein coupled receptor</keyword>
<dbReference type="Ensembl" id="ENSGEVT00005018594.1">
    <property type="protein sequence ID" value="ENSGEVP00005017697.1"/>
    <property type="gene ID" value="ENSGEVG00005012520.1"/>
</dbReference>
<dbReference type="Pfam" id="PF13853">
    <property type="entry name" value="7tm_4"/>
    <property type="match status" value="1"/>
</dbReference>
<keyword evidence="14" id="KW-1185">Reference proteome</keyword>
<dbReference type="OrthoDB" id="9421897at2759"/>
<feature type="domain" description="G-protein coupled receptors family 1 profile" evidence="12">
    <location>
        <begin position="67"/>
        <end position="316"/>
    </location>
</feature>
<keyword evidence="2 10" id="KW-1003">Cell membrane</keyword>
<evidence type="ECO:0000313" key="14">
    <source>
        <dbReference type="Proteomes" id="UP000694390"/>
    </source>
</evidence>
<evidence type="ECO:0000256" key="2">
    <source>
        <dbReference type="ARBA" id="ARBA00022475"/>
    </source>
</evidence>
<dbReference type="PROSITE" id="PS50262">
    <property type="entry name" value="G_PROTEIN_RECEP_F1_2"/>
    <property type="match status" value="1"/>
</dbReference>
<evidence type="ECO:0000256" key="5">
    <source>
        <dbReference type="ARBA" id="ARBA00022725"/>
    </source>
</evidence>
<dbReference type="PROSITE" id="PS00237">
    <property type="entry name" value="G_PROTEIN_RECEP_F1_1"/>
    <property type="match status" value="1"/>
</dbReference>
<dbReference type="AlphaFoldDB" id="A0A8C4WI15"/>
<proteinExistence type="inferred from homology"/>
<keyword evidence="3 10" id="KW-0716">Sensory transduction</keyword>
<dbReference type="Proteomes" id="UP000694390">
    <property type="component" value="Chromosome 21"/>
</dbReference>